<name>A0A1G9Q5H6_9ACTN</name>
<feature type="signal peptide" evidence="2">
    <location>
        <begin position="1"/>
        <end position="26"/>
    </location>
</feature>
<evidence type="ECO:0000256" key="2">
    <source>
        <dbReference type="SAM" id="SignalP"/>
    </source>
</evidence>
<reference evidence="4" key="1">
    <citation type="submission" date="2016-10" db="EMBL/GenBank/DDBJ databases">
        <authorList>
            <person name="Varghese N."/>
            <person name="Submissions S."/>
        </authorList>
    </citation>
    <scope>NUCLEOTIDE SEQUENCE [LARGE SCALE GENOMIC DNA]</scope>
    <source>
        <strain evidence="4">DSM 45419</strain>
    </source>
</reference>
<evidence type="ECO:0000313" key="3">
    <source>
        <dbReference type="EMBL" id="SDM06209.1"/>
    </source>
</evidence>
<dbReference type="EMBL" id="FNHE01000003">
    <property type="protein sequence ID" value="SDM06209.1"/>
    <property type="molecule type" value="Genomic_DNA"/>
</dbReference>
<feature type="compositionally biased region" description="Acidic residues" evidence="1">
    <location>
        <begin position="32"/>
        <end position="61"/>
    </location>
</feature>
<accession>A0A1G9Q5H6</accession>
<dbReference type="Proteomes" id="UP000198680">
    <property type="component" value="Unassembled WGS sequence"/>
</dbReference>
<evidence type="ECO:0000256" key="1">
    <source>
        <dbReference type="SAM" id="MobiDB-lite"/>
    </source>
</evidence>
<sequence length="61" mass="6362">MTTTRTRRWRLAAAGIAIAATSFTTAACGSDTVDDGVEREVEDAGNEVEEEVEGGDQDGDG</sequence>
<dbReference type="PROSITE" id="PS51257">
    <property type="entry name" value="PROKAR_LIPOPROTEIN"/>
    <property type="match status" value="1"/>
</dbReference>
<keyword evidence="4" id="KW-1185">Reference proteome</keyword>
<dbReference type="RefSeq" id="WP_091215865.1">
    <property type="nucleotide sequence ID" value="NZ_FNHE01000003.1"/>
</dbReference>
<protein>
    <submittedName>
        <fullName evidence="3">Uncharacterized protein</fullName>
    </submittedName>
</protein>
<feature type="region of interest" description="Disordered" evidence="1">
    <location>
        <begin position="28"/>
        <end position="61"/>
    </location>
</feature>
<dbReference type="STRING" id="1137991.SAMN05660642_01512"/>
<dbReference type="AlphaFoldDB" id="A0A1G9Q5H6"/>
<keyword evidence="2" id="KW-0732">Signal</keyword>
<feature type="chain" id="PRO_5038508056" evidence="2">
    <location>
        <begin position="27"/>
        <end position="61"/>
    </location>
</feature>
<organism evidence="3 4">
    <name type="scientific">Geodermatophilus siccatus</name>
    <dbReference type="NCBI Taxonomy" id="1137991"/>
    <lineage>
        <taxon>Bacteria</taxon>
        <taxon>Bacillati</taxon>
        <taxon>Actinomycetota</taxon>
        <taxon>Actinomycetes</taxon>
        <taxon>Geodermatophilales</taxon>
        <taxon>Geodermatophilaceae</taxon>
        <taxon>Geodermatophilus</taxon>
    </lineage>
</organism>
<evidence type="ECO:0000313" key="4">
    <source>
        <dbReference type="Proteomes" id="UP000198680"/>
    </source>
</evidence>
<gene>
    <name evidence="3" type="ORF">SAMN05660642_01512</name>
</gene>
<proteinExistence type="predicted"/>